<dbReference type="GO" id="GO:0005886">
    <property type="term" value="C:plasma membrane"/>
    <property type="evidence" value="ECO:0007669"/>
    <property type="project" value="TreeGrafter"/>
</dbReference>
<dbReference type="SMART" id="SM00239">
    <property type="entry name" value="C2"/>
    <property type="match status" value="2"/>
</dbReference>
<dbReference type="SUPFAM" id="SSF49562">
    <property type="entry name" value="C2 domain (Calcium/lipid-binding domain, CaLB)"/>
    <property type="match status" value="2"/>
</dbReference>
<dbReference type="GO" id="GO:0005544">
    <property type="term" value="F:calcium-dependent phospholipid binding"/>
    <property type="evidence" value="ECO:0007669"/>
    <property type="project" value="TreeGrafter"/>
</dbReference>
<name>A0A5K3ENN5_MESCO</name>
<evidence type="ECO:0000259" key="2">
    <source>
        <dbReference type="PROSITE" id="PS50004"/>
    </source>
</evidence>
<feature type="region of interest" description="Disordered" evidence="1">
    <location>
        <begin position="16"/>
        <end position="59"/>
    </location>
</feature>
<evidence type="ECO:0000313" key="3">
    <source>
        <dbReference type="WBParaSite" id="MCU_001561-RD"/>
    </source>
</evidence>
<dbReference type="GO" id="GO:0001786">
    <property type="term" value="F:phosphatidylserine binding"/>
    <property type="evidence" value="ECO:0007669"/>
    <property type="project" value="TreeGrafter"/>
</dbReference>
<dbReference type="GO" id="GO:0000149">
    <property type="term" value="F:SNARE binding"/>
    <property type="evidence" value="ECO:0007669"/>
    <property type="project" value="TreeGrafter"/>
</dbReference>
<dbReference type="InterPro" id="IPR000008">
    <property type="entry name" value="C2_dom"/>
</dbReference>
<dbReference type="PANTHER" id="PTHR10024:SF234">
    <property type="entry name" value="SYNAPTOTAGMIN-15-RELATED"/>
    <property type="match status" value="1"/>
</dbReference>
<sequence length="386" mass="43503">MLQTLRSRVVDGWRSLPIPRAGQGESGTRPPLLRQPTVDDASSREPLSPPTWSPPVKYQPSEFVKSRELGRLDPNLYLNETNEDLYDVPLDHLGRVWFTISYDETAEQLRITIHKARNLRAPHHQSLRSSGSIAPSEITTLSLLTPTPTQDCRIRVYIQRSEKKFHATSIKKQTNNPTFEESFTFQLPKHELSNQSIRLDVLSIEKTKRTLLIGYVSFPLAVINQTGSQWRPMRVARDLQLCDSSNVPGNILLVVALTYFPSADRLTVGLFECHNLPLKASGLPISVYAKVMLSQGIQSKLLKTKRTELLDQRESFNESFTFSKLGDPSNIHIRIVLTQPGFIDKPVAIVVLGNEMVSKGNGISHWASVMEHPELTVTECHELQPL</sequence>
<dbReference type="PROSITE" id="PS50004">
    <property type="entry name" value="C2"/>
    <property type="match status" value="2"/>
</dbReference>
<accession>A0A5K3ENN5</accession>
<protein>
    <submittedName>
        <fullName evidence="3">C2 domain-containing protein</fullName>
    </submittedName>
</protein>
<dbReference type="InterPro" id="IPR035892">
    <property type="entry name" value="C2_domain_sf"/>
</dbReference>
<dbReference type="WBParaSite" id="MCU_001561-RD">
    <property type="protein sequence ID" value="MCU_001561-RD"/>
    <property type="gene ID" value="MCU_001561"/>
</dbReference>
<dbReference type="GO" id="GO:0017156">
    <property type="term" value="P:calcium-ion regulated exocytosis"/>
    <property type="evidence" value="ECO:0007669"/>
    <property type="project" value="TreeGrafter"/>
</dbReference>
<dbReference type="PANTHER" id="PTHR10024">
    <property type="entry name" value="SYNAPTOTAGMIN"/>
    <property type="match status" value="1"/>
</dbReference>
<dbReference type="GO" id="GO:0005509">
    <property type="term" value="F:calcium ion binding"/>
    <property type="evidence" value="ECO:0007669"/>
    <property type="project" value="TreeGrafter"/>
</dbReference>
<feature type="domain" description="C2" evidence="2">
    <location>
        <begin position="92"/>
        <end position="233"/>
    </location>
</feature>
<reference evidence="3" key="1">
    <citation type="submission" date="2019-11" db="UniProtKB">
        <authorList>
            <consortium name="WormBaseParasite"/>
        </authorList>
    </citation>
    <scope>IDENTIFICATION</scope>
</reference>
<dbReference type="AlphaFoldDB" id="A0A5K3ENN5"/>
<dbReference type="Gene3D" id="2.60.40.150">
    <property type="entry name" value="C2 domain"/>
    <property type="match status" value="2"/>
</dbReference>
<dbReference type="GO" id="GO:0070382">
    <property type="term" value="C:exocytic vesicle"/>
    <property type="evidence" value="ECO:0007669"/>
    <property type="project" value="TreeGrafter"/>
</dbReference>
<evidence type="ECO:0000256" key="1">
    <source>
        <dbReference type="SAM" id="MobiDB-lite"/>
    </source>
</evidence>
<feature type="domain" description="C2" evidence="2">
    <location>
        <begin position="247"/>
        <end position="367"/>
    </location>
</feature>
<dbReference type="Pfam" id="PF00168">
    <property type="entry name" value="C2"/>
    <property type="match status" value="2"/>
</dbReference>
<proteinExistence type="predicted"/>
<dbReference type="GO" id="GO:0030276">
    <property type="term" value="F:clathrin binding"/>
    <property type="evidence" value="ECO:0007669"/>
    <property type="project" value="TreeGrafter"/>
</dbReference>
<organism evidence="3">
    <name type="scientific">Mesocestoides corti</name>
    <name type="common">Flatworm</name>
    <dbReference type="NCBI Taxonomy" id="53468"/>
    <lineage>
        <taxon>Eukaryota</taxon>
        <taxon>Metazoa</taxon>
        <taxon>Spiralia</taxon>
        <taxon>Lophotrochozoa</taxon>
        <taxon>Platyhelminthes</taxon>
        <taxon>Cestoda</taxon>
        <taxon>Eucestoda</taxon>
        <taxon>Cyclophyllidea</taxon>
        <taxon>Mesocestoididae</taxon>
        <taxon>Mesocestoides</taxon>
    </lineage>
</organism>